<feature type="region of interest" description="Disordered" evidence="1">
    <location>
        <begin position="60"/>
        <end position="80"/>
    </location>
</feature>
<dbReference type="Proteomes" id="UP000249393">
    <property type="component" value="Unassembled WGS sequence"/>
</dbReference>
<feature type="region of interest" description="Disordered" evidence="1">
    <location>
        <begin position="1"/>
        <end position="41"/>
    </location>
</feature>
<protein>
    <submittedName>
        <fullName evidence="2">Uncharacterized protein</fullName>
    </submittedName>
</protein>
<name>A0A2W5WYH4_9CAUL</name>
<sequence length="80" mass="8782">MFQGRLPRGWRGCGVSPAPTSAPARPPPEAAKVAGRAPSPVLRGGKRIRRFLRGWMKSRERSLNSLSLREREGPMRSMGG</sequence>
<evidence type="ECO:0000313" key="2">
    <source>
        <dbReference type="EMBL" id="PZR33164.1"/>
    </source>
</evidence>
<reference evidence="2 3" key="1">
    <citation type="submission" date="2017-08" db="EMBL/GenBank/DDBJ databases">
        <title>Infants hospitalized years apart are colonized by the same room-sourced microbial strains.</title>
        <authorList>
            <person name="Brooks B."/>
            <person name="Olm M.R."/>
            <person name="Firek B.A."/>
            <person name="Baker R."/>
            <person name="Thomas B.C."/>
            <person name="Morowitz M.J."/>
            <person name="Banfield J.F."/>
        </authorList>
    </citation>
    <scope>NUCLEOTIDE SEQUENCE [LARGE SCALE GENOMIC DNA]</scope>
    <source>
        <strain evidence="2">S2_003_000_R2_4</strain>
    </source>
</reference>
<comment type="caution">
    <text evidence="2">The sequence shown here is derived from an EMBL/GenBank/DDBJ whole genome shotgun (WGS) entry which is preliminary data.</text>
</comment>
<proteinExistence type="predicted"/>
<evidence type="ECO:0000256" key="1">
    <source>
        <dbReference type="SAM" id="MobiDB-lite"/>
    </source>
</evidence>
<feature type="compositionally biased region" description="Basic and acidic residues" evidence="1">
    <location>
        <begin position="60"/>
        <end position="74"/>
    </location>
</feature>
<dbReference type="EMBL" id="QFQZ01000046">
    <property type="protein sequence ID" value="PZR33164.1"/>
    <property type="molecule type" value="Genomic_DNA"/>
</dbReference>
<accession>A0A2W5WYH4</accession>
<dbReference type="AlphaFoldDB" id="A0A2W5WYH4"/>
<gene>
    <name evidence="2" type="ORF">DI526_14320</name>
</gene>
<organism evidence="2 3">
    <name type="scientific">Caulobacter segnis</name>
    <dbReference type="NCBI Taxonomy" id="88688"/>
    <lineage>
        <taxon>Bacteria</taxon>
        <taxon>Pseudomonadati</taxon>
        <taxon>Pseudomonadota</taxon>
        <taxon>Alphaproteobacteria</taxon>
        <taxon>Caulobacterales</taxon>
        <taxon>Caulobacteraceae</taxon>
        <taxon>Caulobacter</taxon>
    </lineage>
</organism>
<evidence type="ECO:0000313" key="3">
    <source>
        <dbReference type="Proteomes" id="UP000249393"/>
    </source>
</evidence>